<evidence type="ECO:0000256" key="1">
    <source>
        <dbReference type="SAM" id="MobiDB-lite"/>
    </source>
</evidence>
<feature type="compositionally biased region" description="Low complexity" evidence="1">
    <location>
        <begin position="87"/>
        <end position="96"/>
    </location>
</feature>
<evidence type="ECO:0000313" key="3">
    <source>
        <dbReference type="Proteomes" id="UP001360953"/>
    </source>
</evidence>
<sequence length="664" mass="73038">MSWSGPSAGASYQPPAYGQPPYSQQPPYGQQPFAQPYPQQAYPAPPPAPQAHQNPHSHSSRRKSNSVVTRYPVPNYQRPPQNPQGNPLYAQGQYPPQAYPPPAQNYPPHQGYQPAPYQHGYQGYQTSPGYQPPQSYPHGWHANQAYQPPTPTYGYPQGHHPPTDPAAAQPAYPPNGWTQAPPFSGNQPGSFPPPPPDPNSAPLANANSTGDRPLPQASRPPKSRRSTLTRNASIDPADLPESQRLYQSATYTINLGVDDWDQADYDGALWPKSNEPVNQDYSLGVIVWHPADKISRALPSKFDDALTWTGLDEAQAIGNAESVSIYFGPENAHEAFLSIRQTEEWDTAKHDSIFYEFTAKSDLIAVENVIANRDRPDLTEDEIQGPKVEELPDDYVEIKKEPDWNVMDNLERALSTEQDGAPKTPKKSPSRSPSPAPTRDDAQEQLLAALGVTGSPKPISNAPLPENHFLPPSFSNDQKSDRRKSGGRRDSQRHFSDSKQPPPPPPPGPPSFRNGHDAPHSRPSQSSPPHSQGSLPQSGPPRHNPNFSPPAPPPPPKPERSPSYDPWNSRRTSATNGFGGRRSPAPSDSSQRTAAGSDFHMDESDPFNPNTSHPSHPTLKRSESGAGRKRSYDETEPVDPKQRQEDDYTPRIKRRQPRVAAAYG</sequence>
<name>A0ABR1LSD8_9PEZI</name>
<protein>
    <submittedName>
        <fullName evidence="2">Uncharacterized protein</fullName>
    </submittedName>
</protein>
<feature type="compositionally biased region" description="Pro residues" evidence="1">
    <location>
        <begin position="500"/>
        <end position="510"/>
    </location>
</feature>
<dbReference type="Proteomes" id="UP001360953">
    <property type="component" value="Unassembled WGS sequence"/>
</dbReference>
<reference evidence="2 3" key="1">
    <citation type="submission" date="2024-04" db="EMBL/GenBank/DDBJ databases">
        <title>Phyllosticta paracitricarpa is synonymous to the EU quarantine fungus P. citricarpa based on phylogenomic analyses.</title>
        <authorList>
            <consortium name="Lawrence Berkeley National Laboratory"/>
            <person name="Van ingen-buijs V.A."/>
            <person name="Van westerhoven A.C."/>
            <person name="Haridas S."/>
            <person name="Skiadas P."/>
            <person name="Martin F."/>
            <person name="Groenewald J.Z."/>
            <person name="Crous P.W."/>
            <person name="Seidl M.F."/>
        </authorList>
    </citation>
    <scope>NUCLEOTIDE SEQUENCE [LARGE SCALE GENOMIC DNA]</scope>
    <source>
        <strain evidence="2 3">CPC 17464</strain>
    </source>
</reference>
<feature type="region of interest" description="Disordered" evidence="1">
    <location>
        <begin position="416"/>
        <end position="664"/>
    </location>
</feature>
<proteinExistence type="predicted"/>
<dbReference type="GeneID" id="92028209"/>
<keyword evidence="3" id="KW-1185">Reference proteome</keyword>
<feature type="compositionally biased region" description="Pro residues" evidence="1">
    <location>
        <begin position="538"/>
        <end position="556"/>
    </location>
</feature>
<feature type="region of interest" description="Disordered" evidence="1">
    <location>
        <begin position="1"/>
        <end position="241"/>
    </location>
</feature>
<feature type="compositionally biased region" description="Low complexity" evidence="1">
    <location>
        <begin position="10"/>
        <end position="42"/>
    </location>
</feature>
<feature type="compositionally biased region" description="Pro residues" evidence="1">
    <location>
        <begin position="190"/>
        <end position="199"/>
    </location>
</feature>
<dbReference type="EMBL" id="JBBPEH010000005">
    <property type="protein sequence ID" value="KAK7538101.1"/>
    <property type="molecule type" value="Genomic_DNA"/>
</dbReference>
<organism evidence="2 3">
    <name type="scientific">Phyllosticta citribraziliensis</name>
    <dbReference type="NCBI Taxonomy" id="989973"/>
    <lineage>
        <taxon>Eukaryota</taxon>
        <taxon>Fungi</taxon>
        <taxon>Dikarya</taxon>
        <taxon>Ascomycota</taxon>
        <taxon>Pezizomycotina</taxon>
        <taxon>Dothideomycetes</taxon>
        <taxon>Dothideomycetes incertae sedis</taxon>
        <taxon>Botryosphaeriales</taxon>
        <taxon>Phyllostictaceae</taxon>
        <taxon>Phyllosticta</taxon>
    </lineage>
</organism>
<comment type="caution">
    <text evidence="2">The sequence shown here is derived from an EMBL/GenBank/DDBJ whole genome shotgun (WGS) entry which is preliminary data.</text>
</comment>
<feature type="compositionally biased region" description="Basic and acidic residues" evidence="1">
    <location>
        <begin position="630"/>
        <end position="650"/>
    </location>
</feature>
<evidence type="ECO:0000313" key="2">
    <source>
        <dbReference type="EMBL" id="KAK7538101.1"/>
    </source>
</evidence>
<accession>A0ABR1LSD8</accession>
<dbReference type="RefSeq" id="XP_066655788.1">
    <property type="nucleotide sequence ID" value="XM_066795303.1"/>
</dbReference>
<gene>
    <name evidence="2" type="ORF">J3D65DRAFT_315200</name>
</gene>
<feature type="compositionally biased region" description="Low complexity" evidence="1">
    <location>
        <begin position="521"/>
        <end position="537"/>
    </location>
</feature>
<feature type="compositionally biased region" description="Basic and acidic residues" evidence="1">
    <location>
        <begin position="478"/>
        <end position="497"/>
    </location>
</feature>